<comment type="catalytic activity">
    <reaction evidence="1">
        <text>L-aspartyl-tRNA(Asn) + L-glutamine + ATP + H2O = L-asparaginyl-tRNA(Asn) + L-glutamate + ADP + phosphate + 2 H(+)</text>
        <dbReference type="Rhea" id="RHEA:14513"/>
        <dbReference type="Rhea" id="RHEA-COMP:9674"/>
        <dbReference type="Rhea" id="RHEA-COMP:9677"/>
        <dbReference type="ChEBI" id="CHEBI:15377"/>
        <dbReference type="ChEBI" id="CHEBI:15378"/>
        <dbReference type="ChEBI" id="CHEBI:29985"/>
        <dbReference type="ChEBI" id="CHEBI:30616"/>
        <dbReference type="ChEBI" id="CHEBI:43474"/>
        <dbReference type="ChEBI" id="CHEBI:58359"/>
        <dbReference type="ChEBI" id="CHEBI:78515"/>
        <dbReference type="ChEBI" id="CHEBI:78516"/>
        <dbReference type="ChEBI" id="CHEBI:456216"/>
    </reaction>
</comment>
<dbReference type="GO" id="GO:0050567">
    <property type="term" value="F:glutaminyl-tRNA synthase (glutamine-hydrolyzing) activity"/>
    <property type="evidence" value="ECO:0007669"/>
    <property type="project" value="UniProtKB-UniRule"/>
</dbReference>
<dbReference type="PANTHER" id="PTHR15004:SF0">
    <property type="entry name" value="GLUTAMYL-TRNA(GLN) AMIDOTRANSFERASE SUBUNIT C, MITOCHONDRIAL"/>
    <property type="match status" value="1"/>
</dbReference>
<dbReference type="GO" id="GO:0006450">
    <property type="term" value="P:regulation of translational fidelity"/>
    <property type="evidence" value="ECO:0007669"/>
    <property type="project" value="InterPro"/>
</dbReference>
<evidence type="ECO:0000313" key="3">
    <source>
        <dbReference type="Proteomes" id="UP000451233"/>
    </source>
</evidence>
<comment type="similarity">
    <text evidence="1">Belongs to the GatC family.</text>
</comment>
<dbReference type="Gene3D" id="1.10.20.60">
    <property type="entry name" value="Glu-tRNAGln amidotransferase C subunit, N-terminal domain"/>
    <property type="match status" value="1"/>
</dbReference>
<gene>
    <name evidence="1 2" type="primary">gatC</name>
    <name evidence="2" type="ORF">GS398_09565</name>
</gene>
<dbReference type="Proteomes" id="UP000451233">
    <property type="component" value="Unassembled WGS sequence"/>
</dbReference>
<dbReference type="InterPro" id="IPR036113">
    <property type="entry name" value="Asp/Glu-ADT_sf_sub_c"/>
</dbReference>
<keyword evidence="2" id="KW-0808">Transferase</keyword>
<comment type="catalytic activity">
    <reaction evidence="1">
        <text>L-glutamyl-tRNA(Gln) + L-glutamine + ATP + H2O = L-glutaminyl-tRNA(Gln) + L-glutamate + ADP + phosphate + H(+)</text>
        <dbReference type="Rhea" id="RHEA:17521"/>
        <dbReference type="Rhea" id="RHEA-COMP:9681"/>
        <dbReference type="Rhea" id="RHEA-COMP:9684"/>
        <dbReference type="ChEBI" id="CHEBI:15377"/>
        <dbReference type="ChEBI" id="CHEBI:15378"/>
        <dbReference type="ChEBI" id="CHEBI:29985"/>
        <dbReference type="ChEBI" id="CHEBI:30616"/>
        <dbReference type="ChEBI" id="CHEBI:43474"/>
        <dbReference type="ChEBI" id="CHEBI:58359"/>
        <dbReference type="ChEBI" id="CHEBI:78520"/>
        <dbReference type="ChEBI" id="CHEBI:78521"/>
        <dbReference type="ChEBI" id="CHEBI:456216"/>
    </reaction>
</comment>
<comment type="caution">
    <text evidence="2">The sequence shown here is derived from an EMBL/GenBank/DDBJ whole genome shotgun (WGS) entry which is preliminary data.</text>
</comment>
<dbReference type="Pfam" id="PF02686">
    <property type="entry name" value="GatC"/>
    <property type="match status" value="1"/>
</dbReference>
<comment type="subunit">
    <text evidence="1">Heterotrimer of A, B and C subunits.</text>
</comment>
<dbReference type="RefSeq" id="WP_160906538.1">
    <property type="nucleotide sequence ID" value="NZ_WVHS01000002.1"/>
</dbReference>
<dbReference type="PANTHER" id="PTHR15004">
    <property type="entry name" value="GLUTAMYL-TRNA(GLN) AMIDOTRANSFERASE SUBUNIT C, MITOCHONDRIAL"/>
    <property type="match status" value="1"/>
</dbReference>
<evidence type="ECO:0000313" key="2">
    <source>
        <dbReference type="EMBL" id="MXV15551.1"/>
    </source>
</evidence>
<sequence length="95" mass="10903">MNIDHNTINRIAHLARLEVNESEKEALLEDMNNILSFMDKLNELDTTGVEPLIYLTDEVNVYRDDVVKQEITVADALRNAPTQDGKYFKVAKVIR</sequence>
<dbReference type="AlphaFoldDB" id="A0A7K1XX26"/>
<dbReference type="SUPFAM" id="SSF141000">
    <property type="entry name" value="Glu-tRNAGln amidotransferase C subunit"/>
    <property type="match status" value="1"/>
</dbReference>
<dbReference type="GO" id="GO:0005524">
    <property type="term" value="F:ATP binding"/>
    <property type="evidence" value="ECO:0007669"/>
    <property type="project" value="UniProtKB-KW"/>
</dbReference>
<dbReference type="InterPro" id="IPR003837">
    <property type="entry name" value="GatC"/>
</dbReference>
<keyword evidence="1" id="KW-0067">ATP-binding</keyword>
<dbReference type="GO" id="GO:0070681">
    <property type="term" value="P:glutaminyl-tRNAGln biosynthesis via transamidation"/>
    <property type="evidence" value="ECO:0007669"/>
    <property type="project" value="TreeGrafter"/>
</dbReference>
<keyword evidence="3" id="KW-1185">Reference proteome</keyword>
<protein>
    <recommendedName>
        <fullName evidence="1">Aspartyl/glutamyl-tRNA(Asn/Gln) amidotransferase subunit C</fullName>
        <shortName evidence="1">Asp/Glu-ADT subunit C</shortName>
        <ecNumber evidence="1">6.3.5.-</ecNumber>
    </recommendedName>
</protein>
<organism evidence="2 3">
    <name type="scientific">Hufsiella ginkgonis</name>
    <dbReference type="NCBI Taxonomy" id="2695274"/>
    <lineage>
        <taxon>Bacteria</taxon>
        <taxon>Pseudomonadati</taxon>
        <taxon>Bacteroidota</taxon>
        <taxon>Sphingobacteriia</taxon>
        <taxon>Sphingobacteriales</taxon>
        <taxon>Sphingobacteriaceae</taxon>
        <taxon>Hufsiella</taxon>
    </lineage>
</organism>
<dbReference type="GO" id="GO:0006412">
    <property type="term" value="P:translation"/>
    <property type="evidence" value="ECO:0007669"/>
    <property type="project" value="UniProtKB-UniRule"/>
</dbReference>
<name>A0A7K1XX26_9SPHI</name>
<comment type="function">
    <text evidence="1">Allows the formation of correctly charged Asn-tRNA(Asn) or Gln-tRNA(Gln) through the transamidation of misacylated Asp-tRNA(Asn) or Glu-tRNA(Gln) in organisms which lack either or both of asparaginyl-tRNA or glutaminyl-tRNA synthetases. The reaction takes place in the presence of glutamine and ATP through an activated phospho-Asp-tRNA(Asn) or phospho-Glu-tRNA(Gln).</text>
</comment>
<dbReference type="EC" id="6.3.5.-" evidence="1"/>
<accession>A0A7K1XX26</accession>
<dbReference type="EMBL" id="WVHS01000002">
    <property type="protein sequence ID" value="MXV15551.1"/>
    <property type="molecule type" value="Genomic_DNA"/>
</dbReference>
<dbReference type="NCBIfam" id="TIGR00135">
    <property type="entry name" value="gatC"/>
    <property type="match status" value="1"/>
</dbReference>
<keyword evidence="1" id="KW-0648">Protein biosynthesis</keyword>
<reference evidence="2 3" key="1">
    <citation type="submission" date="2019-11" db="EMBL/GenBank/DDBJ databases">
        <title>Pedobacter sp. HMF7056 Genome sequencing and assembly.</title>
        <authorList>
            <person name="Kang H."/>
            <person name="Kim H."/>
            <person name="Joh K."/>
        </authorList>
    </citation>
    <scope>NUCLEOTIDE SEQUENCE [LARGE SCALE GENOMIC DNA]</scope>
    <source>
        <strain evidence="2 3">HMF7056</strain>
    </source>
</reference>
<proteinExistence type="inferred from homology"/>
<keyword evidence="1" id="KW-0547">Nucleotide-binding</keyword>
<dbReference type="GO" id="GO:0016740">
    <property type="term" value="F:transferase activity"/>
    <property type="evidence" value="ECO:0007669"/>
    <property type="project" value="UniProtKB-KW"/>
</dbReference>
<dbReference type="HAMAP" id="MF_00122">
    <property type="entry name" value="GatC"/>
    <property type="match status" value="1"/>
</dbReference>
<evidence type="ECO:0000256" key="1">
    <source>
        <dbReference type="HAMAP-Rule" id="MF_00122"/>
    </source>
</evidence>
<keyword evidence="1" id="KW-0436">Ligase</keyword>